<feature type="domain" description="Pectinesterase inhibitor" evidence="13">
    <location>
        <begin position="103"/>
        <end position="257"/>
    </location>
</feature>
<evidence type="ECO:0000256" key="4">
    <source>
        <dbReference type="ARBA" id="ARBA00007786"/>
    </source>
</evidence>
<sequence>MRSMGRTASGERLWGKARNVVSALGAFKRSYSKVDLDNGTPTKSTYPSARGMTEVPPAPRKASKKGCIALTACIVFVLVAVIISTVVGVTVSKKHSSDGDGDLNANSVADVCSRTLYPEVCNNTLFGSDTSNPQKYVQIAMKAAMGAISKSLEAVQDLQLSSPVRNGTQYSTLVMCGEVFSECLEQVNTSLFRVSDLKLESLKSEVGDIQQYMAAALTYQDTCLTGVQDFGIWNASDAINGTHGAYTTMLLSNSLSMVNSLSRVTDFGRLMPRHSRRLLGASDLSRSSLRGEFPRWMSREGRRLLQTSKPVPNAVVAKDGSGQFTSIQKAVDAAPSGGARWVIYVKRGTYDEYVNVPKGKKNLMVYGDGPGNTVITGEKSVVGSGTTTFLSATFAVVAPGFIAKDMTIQNTAGPSGEQAVALRAGGDQQAFSNVNLEGYQDTLYAHTLRQFYSACTITGTIDYIFGNAAAVFQNCNLQARQGRPGSQNIYTASGRTDPGQNTGFSFLSCTVGAAPGLESSFPTYLGRPWKPYAQTLFIKSTLASCVNPAGWLLWNGDQNSGKHVNYGEYGNTGPGASTASRVKWSKQISITEATKFTVSNFIAGQEWLPATSIAFNNAL</sequence>
<reference evidence="14" key="1">
    <citation type="submission" date="2020-06" db="EMBL/GenBank/DDBJ databases">
        <title>WGS assembly of Ceratodon purpureus strain R40.</title>
        <authorList>
            <person name="Carey S.B."/>
            <person name="Jenkins J."/>
            <person name="Shu S."/>
            <person name="Lovell J.T."/>
            <person name="Sreedasyam A."/>
            <person name="Maumus F."/>
            <person name="Tiley G.P."/>
            <person name="Fernandez-Pozo N."/>
            <person name="Barry K."/>
            <person name="Chen C."/>
            <person name="Wang M."/>
            <person name="Lipzen A."/>
            <person name="Daum C."/>
            <person name="Saski C.A."/>
            <person name="Payton A.C."/>
            <person name="Mcbreen J.C."/>
            <person name="Conrad R.E."/>
            <person name="Kollar L.M."/>
            <person name="Olsson S."/>
            <person name="Huttunen S."/>
            <person name="Landis J.B."/>
            <person name="Wickett N.J."/>
            <person name="Johnson M.G."/>
            <person name="Rensing S.A."/>
            <person name="Grimwood J."/>
            <person name="Schmutz J."/>
            <person name="Mcdaniel S.F."/>
        </authorList>
    </citation>
    <scope>NUCLEOTIDE SEQUENCE</scope>
    <source>
        <strain evidence="14">R40</strain>
    </source>
</reference>
<dbReference type="Proteomes" id="UP000822688">
    <property type="component" value="Chromosome 2"/>
</dbReference>
<dbReference type="CDD" id="cd15798">
    <property type="entry name" value="PMEI-like_3"/>
    <property type="match status" value="1"/>
</dbReference>
<dbReference type="GO" id="GO:0030599">
    <property type="term" value="F:pectinesterase activity"/>
    <property type="evidence" value="ECO:0007669"/>
    <property type="project" value="UniProtKB-UniRule"/>
</dbReference>
<dbReference type="NCBIfam" id="TIGR01614">
    <property type="entry name" value="PME_inhib"/>
    <property type="match status" value="1"/>
</dbReference>
<dbReference type="InterPro" id="IPR000070">
    <property type="entry name" value="Pectinesterase_cat"/>
</dbReference>
<dbReference type="EMBL" id="CM026422">
    <property type="protein sequence ID" value="KAG0586386.1"/>
    <property type="molecule type" value="Genomic_DNA"/>
</dbReference>
<feature type="active site" evidence="9">
    <location>
        <position position="462"/>
    </location>
</feature>
<protein>
    <recommendedName>
        <fullName evidence="5 10">Pectinesterase</fullName>
        <ecNumber evidence="5 10">3.1.1.11</ecNumber>
    </recommendedName>
</protein>
<feature type="transmembrane region" description="Helical" evidence="12">
    <location>
        <begin position="67"/>
        <end position="89"/>
    </location>
</feature>
<dbReference type="PANTHER" id="PTHR31707">
    <property type="entry name" value="PECTINESTERASE"/>
    <property type="match status" value="1"/>
</dbReference>
<dbReference type="InterPro" id="IPR011050">
    <property type="entry name" value="Pectin_lyase_fold/virulence"/>
</dbReference>
<dbReference type="Pfam" id="PF01095">
    <property type="entry name" value="Pectinesterase"/>
    <property type="match status" value="1"/>
</dbReference>
<keyword evidence="8 10" id="KW-0063">Aspartyl esterase</keyword>
<comment type="subcellular location">
    <subcellularLocation>
        <location evidence="1 10">Secreted</location>
        <location evidence="1 10">Cell wall</location>
    </subcellularLocation>
</comment>
<dbReference type="InterPro" id="IPR012334">
    <property type="entry name" value="Pectin_lyas_fold"/>
</dbReference>
<comment type="function">
    <text evidence="10">Acts in the modification of cell walls via demethylesterification of cell wall pectin.</text>
</comment>
<evidence type="ECO:0000256" key="12">
    <source>
        <dbReference type="SAM" id="Phobius"/>
    </source>
</evidence>
<keyword evidence="6 10" id="KW-0134">Cell wall</keyword>
<dbReference type="AlphaFoldDB" id="A0A8T0IUA0"/>
<keyword evidence="12" id="KW-0472">Membrane</keyword>
<keyword evidence="12" id="KW-0812">Transmembrane</keyword>
<comment type="caution">
    <text evidence="14">The sequence shown here is derived from an EMBL/GenBank/DDBJ whole genome shotgun (WGS) entry which is preliminary data.</text>
</comment>
<evidence type="ECO:0000256" key="5">
    <source>
        <dbReference type="ARBA" id="ARBA00013229"/>
    </source>
</evidence>
<evidence type="ECO:0000256" key="9">
    <source>
        <dbReference type="PROSITE-ProRule" id="PRU10040"/>
    </source>
</evidence>
<dbReference type="InterPro" id="IPR033131">
    <property type="entry name" value="Pectinesterase_Asp_AS"/>
</dbReference>
<dbReference type="InterPro" id="IPR035513">
    <property type="entry name" value="Invertase/methylesterase_inhib"/>
</dbReference>
<dbReference type="InterPro" id="IPR006501">
    <property type="entry name" value="Pectinesterase_inhib_dom"/>
</dbReference>
<feature type="region of interest" description="Disordered" evidence="11">
    <location>
        <begin position="38"/>
        <end position="58"/>
    </location>
</feature>
<evidence type="ECO:0000256" key="3">
    <source>
        <dbReference type="ARBA" id="ARBA00006027"/>
    </source>
</evidence>
<keyword evidence="15" id="KW-1185">Reference proteome</keyword>
<evidence type="ECO:0000256" key="6">
    <source>
        <dbReference type="ARBA" id="ARBA00022512"/>
    </source>
</evidence>
<dbReference type="SMART" id="SM00856">
    <property type="entry name" value="PMEI"/>
    <property type="match status" value="1"/>
</dbReference>
<accession>A0A8T0IUA0</accession>
<dbReference type="GO" id="GO:0042545">
    <property type="term" value="P:cell wall modification"/>
    <property type="evidence" value="ECO:0007669"/>
    <property type="project" value="UniProtKB-UniRule"/>
</dbReference>
<gene>
    <name evidence="14" type="ORF">KC19_2G086600</name>
</gene>
<keyword evidence="10" id="KW-0961">Cell wall biogenesis/degradation</keyword>
<dbReference type="EC" id="3.1.1.11" evidence="5 10"/>
<dbReference type="PROSITE" id="PS00800">
    <property type="entry name" value="PECTINESTERASE_1"/>
    <property type="match status" value="1"/>
</dbReference>
<evidence type="ECO:0000256" key="8">
    <source>
        <dbReference type="ARBA" id="ARBA00023085"/>
    </source>
</evidence>
<evidence type="ECO:0000256" key="1">
    <source>
        <dbReference type="ARBA" id="ARBA00004191"/>
    </source>
</evidence>
<proteinExistence type="inferred from homology"/>
<comment type="catalytic activity">
    <reaction evidence="10">
        <text>[(1-&gt;4)-alpha-D-galacturonosyl methyl ester](n) + n H2O = [(1-&gt;4)-alpha-D-galacturonosyl](n) + n methanol + n H(+)</text>
        <dbReference type="Rhea" id="RHEA:22380"/>
        <dbReference type="Rhea" id="RHEA-COMP:14570"/>
        <dbReference type="Rhea" id="RHEA-COMP:14573"/>
        <dbReference type="ChEBI" id="CHEBI:15377"/>
        <dbReference type="ChEBI" id="CHEBI:15378"/>
        <dbReference type="ChEBI" id="CHEBI:17790"/>
        <dbReference type="ChEBI" id="CHEBI:140522"/>
        <dbReference type="ChEBI" id="CHEBI:140523"/>
        <dbReference type="EC" id="3.1.1.11"/>
    </reaction>
</comment>
<comment type="similarity">
    <text evidence="3">In the N-terminal section; belongs to the PMEI family.</text>
</comment>
<comment type="similarity">
    <text evidence="4">In the C-terminal section; belongs to the pectinesterase family.</text>
</comment>
<evidence type="ECO:0000313" key="15">
    <source>
        <dbReference type="Proteomes" id="UP000822688"/>
    </source>
</evidence>
<dbReference type="Pfam" id="PF04043">
    <property type="entry name" value="PMEI"/>
    <property type="match status" value="1"/>
</dbReference>
<dbReference type="InterPro" id="IPR018040">
    <property type="entry name" value="Pectinesterase_Tyr_AS"/>
</dbReference>
<dbReference type="Gene3D" id="1.20.140.40">
    <property type="entry name" value="Invertase/pectin methylesterase inhibitor family protein"/>
    <property type="match status" value="1"/>
</dbReference>
<evidence type="ECO:0000256" key="10">
    <source>
        <dbReference type="RuleBase" id="RU000589"/>
    </source>
</evidence>
<dbReference type="Gene3D" id="2.160.20.10">
    <property type="entry name" value="Single-stranded right-handed beta-helix, Pectin lyase-like"/>
    <property type="match status" value="1"/>
</dbReference>
<keyword evidence="12" id="KW-1133">Transmembrane helix</keyword>
<keyword evidence="10" id="KW-0964">Secreted</keyword>
<dbReference type="SUPFAM" id="SSF101148">
    <property type="entry name" value="Plant invertase/pectin methylesterase inhibitor"/>
    <property type="match status" value="1"/>
</dbReference>
<name>A0A8T0IUA0_CERPU</name>
<comment type="pathway">
    <text evidence="2 10">Glycan metabolism; pectin degradation; 2-dehydro-3-deoxy-D-gluconate from pectin: step 1/5.</text>
</comment>
<evidence type="ECO:0000256" key="7">
    <source>
        <dbReference type="ARBA" id="ARBA00022801"/>
    </source>
</evidence>
<organism evidence="14 15">
    <name type="scientific">Ceratodon purpureus</name>
    <name type="common">Fire moss</name>
    <name type="synonym">Dicranum purpureum</name>
    <dbReference type="NCBI Taxonomy" id="3225"/>
    <lineage>
        <taxon>Eukaryota</taxon>
        <taxon>Viridiplantae</taxon>
        <taxon>Streptophyta</taxon>
        <taxon>Embryophyta</taxon>
        <taxon>Bryophyta</taxon>
        <taxon>Bryophytina</taxon>
        <taxon>Bryopsida</taxon>
        <taxon>Dicranidae</taxon>
        <taxon>Pseudoditrichales</taxon>
        <taxon>Ditrichaceae</taxon>
        <taxon>Ceratodon</taxon>
    </lineage>
</organism>
<dbReference type="GO" id="GO:0004857">
    <property type="term" value="F:enzyme inhibitor activity"/>
    <property type="evidence" value="ECO:0007669"/>
    <property type="project" value="InterPro"/>
</dbReference>
<evidence type="ECO:0000259" key="13">
    <source>
        <dbReference type="SMART" id="SM00856"/>
    </source>
</evidence>
<keyword evidence="7 10" id="KW-0378">Hydrolase</keyword>
<dbReference type="PROSITE" id="PS00503">
    <property type="entry name" value="PECTINESTERASE_2"/>
    <property type="match status" value="1"/>
</dbReference>
<dbReference type="FunFam" id="2.160.20.10:FF:000029">
    <property type="entry name" value="Pectinesterase 4"/>
    <property type="match status" value="1"/>
</dbReference>
<evidence type="ECO:0000256" key="2">
    <source>
        <dbReference type="ARBA" id="ARBA00005184"/>
    </source>
</evidence>
<dbReference type="SUPFAM" id="SSF51126">
    <property type="entry name" value="Pectin lyase-like"/>
    <property type="match status" value="1"/>
</dbReference>
<evidence type="ECO:0000256" key="11">
    <source>
        <dbReference type="SAM" id="MobiDB-lite"/>
    </source>
</evidence>
<dbReference type="GO" id="GO:0045490">
    <property type="term" value="P:pectin catabolic process"/>
    <property type="evidence" value="ECO:0007669"/>
    <property type="project" value="UniProtKB-UniRule"/>
</dbReference>
<evidence type="ECO:0000313" key="14">
    <source>
        <dbReference type="EMBL" id="KAG0586386.1"/>
    </source>
</evidence>